<reference evidence="4 5" key="1">
    <citation type="submission" date="2019-04" db="EMBL/GenBank/DDBJ databases">
        <title>Rhodococcus oryzae sp. nov., a novel actinomycete isolated from rhizosphere soil of rice (Oryza sativa L.).</title>
        <authorList>
            <person name="Li C."/>
        </authorList>
    </citation>
    <scope>NUCLEOTIDE SEQUENCE [LARGE SCALE GENOMIC DNA]</scope>
    <source>
        <strain evidence="4 5">NEAU-CX67</strain>
    </source>
</reference>
<comment type="caution">
    <text evidence="4">The sequence shown here is derived from an EMBL/GenBank/DDBJ whole genome shotgun (WGS) entry which is preliminary data.</text>
</comment>
<dbReference type="Gene3D" id="3.40.570.10">
    <property type="entry name" value="Extracellular Endonuclease, subunit A"/>
    <property type="match status" value="1"/>
</dbReference>
<dbReference type="SMART" id="SM00892">
    <property type="entry name" value="Endonuclease_NS"/>
    <property type="match status" value="1"/>
</dbReference>
<dbReference type="PANTHER" id="PTHR13966:SF5">
    <property type="entry name" value="ENDONUCLEASE G, MITOCHONDRIAL"/>
    <property type="match status" value="1"/>
</dbReference>
<dbReference type="Pfam" id="PF13365">
    <property type="entry name" value="Trypsin_2"/>
    <property type="match status" value="1"/>
</dbReference>
<dbReference type="Pfam" id="PF01223">
    <property type="entry name" value="Endonuclease_NS"/>
    <property type="match status" value="1"/>
</dbReference>
<protein>
    <submittedName>
        <fullName evidence="4">Endonuclease</fullName>
    </submittedName>
</protein>
<dbReference type="InterPro" id="IPR009003">
    <property type="entry name" value="Peptidase_S1_PA"/>
</dbReference>
<organism evidence="4 5">
    <name type="scientific">Rhodococcus oryzae</name>
    <dbReference type="NCBI Taxonomy" id="2571143"/>
    <lineage>
        <taxon>Bacteria</taxon>
        <taxon>Bacillati</taxon>
        <taxon>Actinomycetota</taxon>
        <taxon>Actinomycetes</taxon>
        <taxon>Mycobacteriales</taxon>
        <taxon>Nocardiaceae</taxon>
        <taxon>Rhodococcus</taxon>
    </lineage>
</organism>
<dbReference type="InterPro" id="IPR044925">
    <property type="entry name" value="His-Me_finger_sf"/>
</dbReference>
<feature type="domain" description="DNA/RNA non-specific endonuclease/pyrophosphatase/phosphodiesterase" evidence="3">
    <location>
        <begin position="462"/>
        <end position="673"/>
    </location>
</feature>
<dbReference type="Gene3D" id="2.40.10.10">
    <property type="entry name" value="Trypsin-like serine proteases"/>
    <property type="match status" value="2"/>
</dbReference>
<dbReference type="InterPro" id="IPR044929">
    <property type="entry name" value="DNA/RNA_non-sp_Endonuclease_sf"/>
</dbReference>
<feature type="compositionally biased region" description="Basic and acidic residues" evidence="1">
    <location>
        <begin position="24"/>
        <end position="49"/>
    </location>
</feature>
<dbReference type="EMBL" id="SUMD01000002">
    <property type="protein sequence ID" value="TJZ80410.1"/>
    <property type="molecule type" value="Genomic_DNA"/>
</dbReference>
<dbReference type="CDD" id="cd00091">
    <property type="entry name" value="NUC"/>
    <property type="match status" value="1"/>
</dbReference>
<feature type="domain" description="ENPP1-3/EXOG-like endonuclease/phosphodiesterase" evidence="2">
    <location>
        <begin position="463"/>
        <end position="673"/>
    </location>
</feature>
<keyword evidence="5" id="KW-1185">Reference proteome</keyword>
<dbReference type="PANTHER" id="PTHR13966">
    <property type="entry name" value="ENDONUCLEASE RELATED"/>
    <property type="match status" value="1"/>
</dbReference>
<keyword evidence="4" id="KW-0255">Endonuclease</keyword>
<dbReference type="RefSeq" id="WP_136908002.1">
    <property type="nucleotide sequence ID" value="NZ_SUMD01000002.1"/>
</dbReference>
<evidence type="ECO:0000259" key="3">
    <source>
        <dbReference type="SMART" id="SM00892"/>
    </source>
</evidence>
<proteinExistence type="predicted"/>
<dbReference type="SMART" id="SM00477">
    <property type="entry name" value="NUC"/>
    <property type="match status" value="1"/>
</dbReference>
<evidence type="ECO:0000256" key="1">
    <source>
        <dbReference type="SAM" id="MobiDB-lite"/>
    </source>
</evidence>
<accession>A0ABY2RPY7</accession>
<dbReference type="SUPFAM" id="SSF54060">
    <property type="entry name" value="His-Me finger endonucleases"/>
    <property type="match status" value="1"/>
</dbReference>
<sequence length="695" mass="75656">MTIVTPRPRGEQDRGGAAGYTGTFDRERQRQDEAAARRARERAPQRGEHVSVLSGPGGVAAADTPERIAKRLDRLSRYYAGEEPSAPPTAESPESVVEEALNRISEVADVDGSPEVVLEKIINTADFVGARYLDAGVAAARAICRVVIRDGRGVDQGFGTGSLVSPALMLTNHHVLPNADTARNSVIEFNFQDGVDGRELPRQTFPLDPGAFFVADRERDFALVAVRGRPELLAPFGFNRLIESEGKAIIGDFVTIVQHPRGAKKQIALRENRIVDIPERFLHYSADTEPGSSGSPVFNDQWEIVALHHASVRAPAHTEFGGVLNEGVRISRILQYLRGLGLPPEWRRLVDELFAAERVERVIPAVDLPAPDTTWLGQMSHEGAMTVQIPLEITVRVGASAGGPPSSATGGSTQAVGAEPEAVSIDPDYRNRGGYDAGFLGVPVPLPEHGGALEAVASAELRYHHFSVVMHRTRALALFTAVNIDGKQSQDLRRESDRWILDPRLPANQQTGEAVYRDNPLDRGHLVRRLDPAWGPAAKAANDDTFHFTNCTPQHHDFNAGSTLWLGLEDYILNNADNADLAVSVVTGPVLAADDPRYRGVSLPRQFWKTVAMVKKDGELSVTGYLLSQAALLDEFAEGEESFSFGAYRTYQVPVRRIAALTGLGMDTYVAADPLERIEASGLARELVRSQDLIL</sequence>
<dbReference type="InterPro" id="IPR020821">
    <property type="entry name" value="ENPP1-3/EXOG-like_nuc-like"/>
</dbReference>
<feature type="region of interest" description="Disordered" evidence="1">
    <location>
        <begin position="1"/>
        <end position="62"/>
    </location>
</feature>
<dbReference type="GO" id="GO:0004519">
    <property type="term" value="F:endonuclease activity"/>
    <property type="evidence" value="ECO:0007669"/>
    <property type="project" value="UniProtKB-KW"/>
</dbReference>
<dbReference type="InterPro" id="IPR040255">
    <property type="entry name" value="Non-specific_endonuclease"/>
</dbReference>
<evidence type="ECO:0000313" key="5">
    <source>
        <dbReference type="Proteomes" id="UP000305109"/>
    </source>
</evidence>
<keyword evidence="4" id="KW-0540">Nuclease</keyword>
<dbReference type="Proteomes" id="UP000305109">
    <property type="component" value="Unassembled WGS sequence"/>
</dbReference>
<name>A0ABY2RPY7_9NOCA</name>
<evidence type="ECO:0000313" key="4">
    <source>
        <dbReference type="EMBL" id="TJZ80410.1"/>
    </source>
</evidence>
<dbReference type="InterPro" id="IPR001604">
    <property type="entry name" value="Endo_G_ENPP1-like_dom"/>
</dbReference>
<dbReference type="SUPFAM" id="SSF50494">
    <property type="entry name" value="Trypsin-like serine proteases"/>
    <property type="match status" value="1"/>
</dbReference>
<dbReference type="InterPro" id="IPR043504">
    <property type="entry name" value="Peptidase_S1_PA_chymotrypsin"/>
</dbReference>
<evidence type="ECO:0000259" key="2">
    <source>
        <dbReference type="SMART" id="SM00477"/>
    </source>
</evidence>
<gene>
    <name evidence="4" type="ORF">FCG67_06080</name>
</gene>
<keyword evidence="4" id="KW-0378">Hydrolase</keyword>